<accession>A0ABY6B191</accession>
<dbReference type="Proteomes" id="UP001064933">
    <property type="component" value="Chromosome"/>
</dbReference>
<evidence type="ECO:0000313" key="1">
    <source>
        <dbReference type="EMBL" id="UXH78615.1"/>
    </source>
</evidence>
<dbReference type="EMBL" id="CP104562">
    <property type="protein sequence ID" value="UXH78615.1"/>
    <property type="molecule type" value="Genomic_DNA"/>
</dbReference>
<dbReference type="Gene3D" id="3.10.450.620">
    <property type="entry name" value="JHP933, nucleotidyltransferase-like core domain"/>
    <property type="match status" value="1"/>
</dbReference>
<dbReference type="Pfam" id="PF08843">
    <property type="entry name" value="AbiEii"/>
    <property type="match status" value="1"/>
</dbReference>
<protein>
    <submittedName>
        <fullName evidence="1">Nucleotidyl transferase AbiEii/AbiGii toxin family protein</fullName>
    </submittedName>
</protein>
<dbReference type="InterPro" id="IPR014942">
    <property type="entry name" value="AbiEii"/>
</dbReference>
<proteinExistence type="predicted"/>
<dbReference type="GO" id="GO:0016740">
    <property type="term" value="F:transferase activity"/>
    <property type="evidence" value="ECO:0007669"/>
    <property type="project" value="UniProtKB-KW"/>
</dbReference>
<evidence type="ECO:0000313" key="2">
    <source>
        <dbReference type="Proteomes" id="UP001064933"/>
    </source>
</evidence>
<sequence length="318" mass="35689">MSEKEDFDRLVDLAMSNPALSTMRQVVEKELLHYEIFQALDGEGLLKDLVFQGGTALRLCRGSDRYSEDLDFAGGVDFSHPQMARIQACVERRIGDRFGLNVSVKNKPAKTADDRLHHVKVDKWWISIETAPENPAMPRQKIKLEIANVPAHTRELRPLLANYDSVRAMPTVFVNTESLAEIMADKILAFPTSLTDNKGQPVESDAIKIRHRDIWDLAWLSQQGAKLDPTLVAAKINDYGVTGYDAMLDQTIARLPVVIHDKAFKAQMSRFIDSATRARTLDQPGYLDYLSTSIGALFTSMREQLAWALSTARDRSNA</sequence>
<keyword evidence="2" id="KW-1185">Reference proteome</keyword>
<name>A0ABY6B191_9BURK</name>
<reference evidence="1" key="1">
    <citation type="submission" date="2022-10" db="EMBL/GenBank/DDBJ databases">
        <title>Characterization and whole genome sequencing of a new Roseateles species, isolated from fresh water.</title>
        <authorList>
            <person name="Guliayeva D.Y."/>
            <person name="Akhremchuk A.E."/>
            <person name="Sikolenko M.A."/>
            <person name="Valentovich L.N."/>
            <person name="Sidarenka A.V."/>
        </authorList>
    </citation>
    <scope>NUCLEOTIDE SEQUENCE</scope>
    <source>
        <strain evidence="1">BIM B-1768</strain>
    </source>
</reference>
<keyword evidence="1" id="KW-0808">Transferase</keyword>
<organism evidence="1 2">
    <name type="scientific">Roseateles amylovorans</name>
    <dbReference type="NCBI Taxonomy" id="2978473"/>
    <lineage>
        <taxon>Bacteria</taxon>
        <taxon>Pseudomonadati</taxon>
        <taxon>Pseudomonadota</taxon>
        <taxon>Betaproteobacteria</taxon>
        <taxon>Burkholderiales</taxon>
        <taxon>Sphaerotilaceae</taxon>
        <taxon>Roseateles</taxon>
    </lineage>
</organism>
<gene>
    <name evidence="1" type="ORF">N4261_01350</name>
</gene>
<dbReference type="RefSeq" id="WP_261758446.1">
    <property type="nucleotide sequence ID" value="NZ_CP104562.2"/>
</dbReference>